<feature type="region of interest" description="Disordered" evidence="1">
    <location>
        <begin position="195"/>
        <end position="243"/>
    </location>
</feature>
<name>A0A0S4J830_BODSA</name>
<evidence type="ECO:0000313" key="2">
    <source>
        <dbReference type="EMBL" id="CUG86235.1"/>
    </source>
</evidence>
<reference evidence="3" key="1">
    <citation type="submission" date="2015-09" db="EMBL/GenBank/DDBJ databases">
        <authorList>
            <consortium name="Pathogen Informatics"/>
        </authorList>
    </citation>
    <scope>NUCLEOTIDE SEQUENCE [LARGE SCALE GENOMIC DNA]</scope>
    <source>
        <strain evidence="3">Lake Konstanz</strain>
    </source>
</reference>
<dbReference type="AlphaFoldDB" id="A0A0S4J830"/>
<accession>A0A0S4J830</accession>
<feature type="compositionally biased region" description="Low complexity" evidence="1">
    <location>
        <begin position="70"/>
        <end position="80"/>
    </location>
</feature>
<dbReference type="EMBL" id="CYKH01001262">
    <property type="protein sequence ID" value="CUG86235.1"/>
    <property type="molecule type" value="Genomic_DNA"/>
</dbReference>
<evidence type="ECO:0000313" key="3">
    <source>
        <dbReference type="Proteomes" id="UP000051952"/>
    </source>
</evidence>
<proteinExistence type="predicted"/>
<feature type="compositionally biased region" description="Polar residues" evidence="1">
    <location>
        <begin position="212"/>
        <end position="240"/>
    </location>
</feature>
<feature type="compositionally biased region" description="Low complexity" evidence="1">
    <location>
        <begin position="101"/>
        <end position="136"/>
    </location>
</feature>
<feature type="region of interest" description="Disordered" evidence="1">
    <location>
        <begin position="258"/>
        <end position="278"/>
    </location>
</feature>
<keyword evidence="3" id="KW-1185">Reference proteome</keyword>
<feature type="compositionally biased region" description="Low complexity" evidence="1">
    <location>
        <begin position="268"/>
        <end position="278"/>
    </location>
</feature>
<feature type="region of interest" description="Disordered" evidence="1">
    <location>
        <begin position="60"/>
        <end position="136"/>
    </location>
</feature>
<evidence type="ECO:0000256" key="1">
    <source>
        <dbReference type="SAM" id="MobiDB-lite"/>
    </source>
</evidence>
<protein>
    <submittedName>
        <fullName evidence="2">Uncharacterized protein</fullName>
    </submittedName>
</protein>
<organism evidence="2 3">
    <name type="scientific">Bodo saltans</name>
    <name type="common">Flagellated protozoan</name>
    <dbReference type="NCBI Taxonomy" id="75058"/>
    <lineage>
        <taxon>Eukaryota</taxon>
        <taxon>Discoba</taxon>
        <taxon>Euglenozoa</taxon>
        <taxon>Kinetoplastea</taxon>
        <taxon>Metakinetoplastina</taxon>
        <taxon>Eubodonida</taxon>
        <taxon>Bodonidae</taxon>
        <taxon>Bodo</taxon>
    </lineage>
</organism>
<sequence length="358" mass="37412">MTDDVATVSATFKEAMNTLTALREVEKSKKNDEFRARLAIADLTMSLDRVEQLWNNGILKRGGGEDKGPSPHQQQQHPFPVVAGTSGSSTDTQHHHDPNAVTTPSVLSPPVSNNNSTTAAGGVGGSANSSTSSKPSATLSHFAATVATLHERLEAIAEGMSSVLAAAAKGLPSPSLSIPQAASDEQVLVTITSASSAGDNGSFDKAGRGPLSNPQKQQQDNNSDAPFTVAPTSTTLSPSLRNRGPPVVTLLPAPEESFASPTTSGCFSPRGGQRSRGSISISDSVSFIPEELFRPDASDMVSRGTMTKVVLTASTAVQSSSKGSSAEEAQQLLRYVQLLETYCTKEQLEEAKKSTMSL</sequence>
<dbReference type="VEuPathDB" id="TriTrypDB:BSAL_92115"/>
<dbReference type="Proteomes" id="UP000051952">
    <property type="component" value="Unassembled WGS sequence"/>
</dbReference>
<gene>
    <name evidence="2" type="ORF">BSAL_92115</name>
</gene>